<reference evidence="1 2" key="1">
    <citation type="submission" date="2015-07" db="EMBL/GenBank/DDBJ databases">
        <authorList>
            <consortium name="Pathogen Informatics"/>
        </authorList>
    </citation>
    <scope>NUCLEOTIDE SEQUENCE [LARGE SCALE GENOMIC DNA]</scope>
    <source>
        <strain evidence="1 2">A316</strain>
    </source>
</reference>
<sequence>MQASQFGADLLIRWADISFDVRLPIFLINPLAKGFRMRVTVSAENFIQILIASGSITIVVVTDFILLVVVLMVIFCWPELFKLNQLGFEWLFEYAELVNLHHKTFSHFKLLGVVVENRRAILFTSIHKRALVIGWVDVSEEVI</sequence>
<evidence type="ECO:0000313" key="2">
    <source>
        <dbReference type="Proteomes" id="UP000041770"/>
    </source>
</evidence>
<dbReference type="AlphaFoldDB" id="A0A655XSJ5"/>
<gene>
    <name evidence="1" type="ORF">ERS013200_01670</name>
</gene>
<dbReference type="Proteomes" id="UP000041770">
    <property type="component" value="Unassembled WGS sequence"/>
</dbReference>
<evidence type="ECO:0000313" key="1">
    <source>
        <dbReference type="EMBL" id="CSC55991.1"/>
    </source>
</evidence>
<organism evidence="1 2">
    <name type="scientific">Vibrio cholerae</name>
    <dbReference type="NCBI Taxonomy" id="666"/>
    <lineage>
        <taxon>Bacteria</taxon>
        <taxon>Pseudomonadati</taxon>
        <taxon>Pseudomonadota</taxon>
        <taxon>Gammaproteobacteria</taxon>
        <taxon>Vibrionales</taxon>
        <taxon>Vibrionaceae</taxon>
        <taxon>Vibrio</taxon>
    </lineage>
</organism>
<name>A0A655XSJ5_VIBCL</name>
<accession>A0A655XSJ5</accession>
<proteinExistence type="predicted"/>
<protein>
    <submittedName>
        <fullName evidence="1">Uncharacterized protein</fullName>
    </submittedName>
</protein>
<dbReference type="EMBL" id="CWQY01000009">
    <property type="protein sequence ID" value="CSC55991.1"/>
    <property type="molecule type" value="Genomic_DNA"/>
</dbReference>